<accession>A0A2S2QRW5</accession>
<name>A0A2S2QRW5_9HEMI</name>
<organism evidence="1">
    <name type="scientific">Sipha flava</name>
    <name type="common">yellow sugarcane aphid</name>
    <dbReference type="NCBI Taxonomy" id="143950"/>
    <lineage>
        <taxon>Eukaryota</taxon>
        <taxon>Metazoa</taxon>
        <taxon>Ecdysozoa</taxon>
        <taxon>Arthropoda</taxon>
        <taxon>Hexapoda</taxon>
        <taxon>Insecta</taxon>
        <taxon>Pterygota</taxon>
        <taxon>Neoptera</taxon>
        <taxon>Paraneoptera</taxon>
        <taxon>Hemiptera</taxon>
        <taxon>Sternorrhyncha</taxon>
        <taxon>Aphidomorpha</taxon>
        <taxon>Aphidoidea</taxon>
        <taxon>Aphididae</taxon>
        <taxon>Sipha</taxon>
    </lineage>
</organism>
<evidence type="ECO:0000313" key="1">
    <source>
        <dbReference type="EMBL" id="MBY80485.1"/>
    </source>
</evidence>
<dbReference type="EMBL" id="GGMS01011282">
    <property type="protein sequence ID" value="MBY80485.1"/>
    <property type="molecule type" value="Transcribed_RNA"/>
</dbReference>
<proteinExistence type="predicted"/>
<protein>
    <submittedName>
        <fullName evidence="1">Uncharacterized protein</fullName>
    </submittedName>
</protein>
<sequence length="166" mass="19072">MPCSSFFRTKKPGEPCRIAETRTRAQSQTSSIACARTGMLRAAETDRIWLFVARARGQQRRPDRHVCINIFLFIFFFLRNRTCTTRVVVFKETDRRVGEKKPCVVFLLILLLLNPSARVIGRRRRVPICTSARRTAMYGQTPVLGRLTSARNNNDLTAQRTDIRSP</sequence>
<gene>
    <name evidence="1" type="ORF">g.31443</name>
</gene>
<dbReference type="AlphaFoldDB" id="A0A2S2QRW5"/>
<reference evidence="1" key="1">
    <citation type="submission" date="2018-04" db="EMBL/GenBank/DDBJ databases">
        <title>Transcriptome assembly of Sipha flava.</title>
        <authorList>
            <person name="Scully E.D."/>
            <person name="Geib S.M."/>
            <person name="Palmer N.A."/>
            <person name="Koch K."/>
            <person name="Bradshaw J."/>
            <person name="Heng-Moss T."/>
            <person name="Sarath G."/>
        </authorList>
    </citation>
    <scope>NUCLEOTIDE SEQUENCE</scope>
</reference>